<organism evidence="1 2">
    <name type="scientific">Mycoplasmopsis canis</name>
    <dbReference type="NCBI Taxonomy" id="29555"/>
    <lineage>
        <taxon>Bacteria</taxon>
        <taxon>Bacillati</taxon>
        <taxon>Mycoplasmatota</taxon>
        <taxon>Mycoplasmoidales</taxon>
        <taxon>Metamycoplasmataceae</taxon>
        <taxon>Mycoplasmopsis</taxon>
    </lineage>
</organism>
<gene>
    <name evidence="1" type="ORF">NCTC10146_00482</name>
</gene>
<proteinExistence type="predicted"/>
<protein>
    <submittedName>
        <fullName evidence="1">Uncharacterized protein</fullName>
    </submittedName>
</protein>
<dbReference type="Proteomes" id="UP000290495">
    <property type="component" value="Chromosome"/>
</dbReference>
<dbReference type="AlphaFoldDB" id="A0A449ARC2"/>
<sequence length="131" mass="14936">MRKDKNNLRIARRHDISIKPEEEGMRYKRFMGDKINMENVYRPVGGSCCGGNCAANKNANLLLKHKQAVKMEKPMVIEKEAPVVKQEVVMKPAATVVKPVEKKVVQEVKPKLLDLNDLAKKFADFFNELVK</sequence>
<dbReference type="RefSeq" id="WP_004794744.1">
    <property type="nucleotide sequence ID" value="NZ_LR215010.1"/>
</dbReference>
<reference evidence="1 2" key="1">
    <citation type="submission" date="2019-01" db="EMBL/GenBank/DDBJ databases">
        <authorList>
            <consortium name="Pathogen Informatics"/>
        </authorList>
    </citation>
    <scope>NUCLEOTIDE SEQUENCE [LARGE SCALE GENOMIC DNA]</scope>
    <source>
        <strain evidence="1 2">NCTC10146</strain>
    </source>
</reference>
<name>A0A449ARC2_9BACT</name>
<evidence type="ECO:0000313" key="2">
    <source>
        <dbReference type="Proteomes" id="UP000290495"/>
    </source>
</evidence>
<evidence type="ECO:0000313" key="1">
    <source>
        <dbReference type="EMBL" id="VEU69017.1"/>
    </source>
</evidence>
<dbReference type="EMBL" id="LR215010">
    <property type="protein sequence ID" value="VEU69017.1"/>
    <property type="molecule type" value="Genomic_DNA"/>
</dbReference>
<accession>A0A449ARC2</accession>